<proteinExistence type="predicted"/>
<feature type="transmembrane region" description="Helical" evidence="2">
    <location>
        <begin position="47"/>
        <end position="66"/>
    </location>
</feature>
<sequence length="72" mass="8292">MEIDVHQEEQDKENSPPNENDKEKKPAKKGQSSPLCRQPVQFMDMKIWRLTLITMTMMTMSAAIAINDSLKI</sequence>
<keyword evidence="4" id="KW-1185">Reference proteome</keyword>
<gene>
    <name evidence="3" type="ORF">DPMN_031256</name>
</gene>
<comment type="caution">
    <text evidence="3">The sequence shown here is derived from an EMBL/GenBank/DDBJ whole genome shotgun (WGS) entry which is preliminary data.</text>
</comment>
<accession>A0A9D4LZM7</accession>
<keyword evidence="2" id="KW-1133">Transmembrane helix</keyword>
<evidence type="ECO:0000256" key="1">
    <source>
        <dbReference type="SAM" id="MobiDB-lite"/>
    </source>
</evidence>
<keyword evidence="2" id="KW-0472">Membrane</keyword>
<reference evidence="3" key="1">
    <citation type="journal article" date="2019" name="bioRxiv">
        <title>The Genome of the Zebra Mussel, Dreissena polymorpha: A Resource for Invasive Species Research.</title>
        <authorList>
            <person name="McCartney M.A."/>
            <person name="Auch B."/>
            <person name="Kono T."/>
            <person name="Mallez S."/>
            <person name="Zhang Y."/>
            <person name="Obille A."/>
            <person name="Becker A."/>
            <person name="Abrahante J.E."/>
            <person name="Garbe J."/>
            <person name="Badalamenti J.P."/>
            <person name="Herman A."/>
            <person name="Mangelson H."/>
            <person name="Liachko I."/>
            <person name="Sullivan S."/>
            <person name="Sone E.D."/>
            <person name="Koren S."/>
            <person name="Silverstein K.A.T."/>
            <person name="Beckman K.B."/>
            <person name="Gohl D.M."/>
        </authorList>
    </citation>
    <scope>NUCLEOTIDE SEQUENCE</scope>
    <source>
        <strain evidence="3">Duluth1</strain>
        <tissue evidence="3">Whole animal</tissue>
    </source>
</reference>
<reference evidence="3" key="2">
    <citation type="submission" date="2020-11" db="EMBL/GenBank/DDBJ databases">
        <authorList>
            <person name="McCartney M.A."/>
            <person name="Auch B."/>
            <person name="Kono T."/>
            <person name="Mallez S."/>
            <person name="Becker A."/>
            <person name="Gohl D.M."/>
            <person name="Silverstein K.A.T."/>
            <person name="Koren S."/>
            <person name="Bechman K.B."/>
            <person name="Herman A."/>
            <person name="Abrahante J.E."/>
            <person name="Garbe J."/>
        </authorList>
    </citation>
    <scope>NUCLEOTIDE SEQUENCE</scope>
    <source>
        <strain evidence="3">Duluth1</strain>
        <tissue evidence="3">Whole animal</tissue>
    </source>
</reference>
<dbReference type="AlphaFoldDB" id="A0A9D4LZM7"/>
<evidence type="ECO:0000313" key="3">
    <source>
        <dbReference type="EMBL" id="KAH3868117.1"/>
    </source>
</evidence>
<feature type="compositionally biased region" description="Basic and acidic residues" evidence="1">
    <location>
        <begin position="1"/>
        <end position="24"/>
    </location>
</feature>
<dbReference type="Proteomes" id="UP000828390">
    <property type="component" value="Unassembled WGS sequence"/>
</dbReference>
<dbReference type="EMBL" id="JAIWYP010000002">
    <property type="protein sequence ID" value="KAH3868117.1"/>
    <property type="molecule type" value="Genomic_DNA"/>
</dbReference>
<feature type="region of interest" description="Disordered" evidence="1">
    <location>
        <begin position="1"/>
        <end position="37"/>
    </location>
</feature>
<organism evidence="3 4">
    <name type="scientific">Dreissena polymorpha</name>
    <name type="common">Zebra mussel</name>
    <name type="synonym">Mytilus polymorpha</name>
    <dbReference type="NCBI Taxonomy" id="45954"/>
    <lineage>
        <taxon>Eukaryota</taxon>
        <taxon>Metazoa</taxon>
        <taxon>Spiralia</taxon>
        <taxon>Lophotrochozoa</taxon>
        <taxon>Mollusca</taxon>
        <taxon>Bivalvia</taxon>
        <taxon>Autobranchia</taxon>
        <taxon>Heteroconchia</taxon>
        <taxon>Euheterodonta</taxon>
        <taxon>Imparidentia</taxon>
        <taxon>Neoheterodontei</taxon>
        <taxon>Myida</taxon>
        <taxon>Dreissenoidea</taxon>
        <taxon>Dreissenidae</taxon>
        <taxon>Dreissena</taxon>
    </lineage>
</organism>
<name>A0A9D4LZM7_DREPO</name>
<evidence type="ECO:0000313" key="4">
    <source>
        <dbReference type="Proteomes" id="UP000828390"/>
    </source>
</evidence>
<evidence type="ECO:0000256" key="2">
    <source>
        <dbReference type="SAM" id="Phobius"/>
    </source>
</evidence>
<keyword evidence="2" id="KW-0812">Transmembrane</keyword>
<protein>
    <submittedName>
        <fullName evidence="3">Uncharacterized protein</fullName>
    </submittedName>
</protein>